<dbReference type="InterPro" id="IPR036390">
    <property type="entry name" value="WH_DNA-bd_sf"/>
</dbReference>
<dbReference type="InterPro" id="IPR050950">
    <property type="entry name" value="HTH-type_LysR_regulators"/>
</dbReference>
<evidence type="ECO:0000313" key="6">
    <source>
        <dbReference type="EMBL" id="MST70177.1"/>
    </source>
</evidence>
<proteinExistence type="inferred from homology"/>
<evidence type="ECO:0000256" key="2">
    <source>
        <dbReference type="ARBA" id="ARBA00023015"/>
    </source>
</evidence>
<evidence type="ECO:0000256" key="4">
    <source>
        <dbReference type="ARBA" id="ARBA00023163"/>
    </source>
</evidence>
<sequence length="305" mass="34409">MTNSERAFLALSETLNFTRAADKIFITQQGISEHIKKLEEDYGTTLVIRKPKVQLTPAGEVLRDMLLRQEAMDRDVRQTISEINSGDAGEVSIGISVSRVRAFAADIIIRYHIAHPHVKIHLYSDITMKLESMLLDNKLDGIIAVNAVPHRNLQKELLFQDPVYLAVPDHIARARTGDATTVDIADYADLPFIRDLSDSTTSFLIDPFLESRNIELNNIINVSEYAVQASLCKRFDAAMFCAKSFAYYKEGSIVQAGLRTLELEGLGHTVDISLMTSRNRHYARCATDFFQTIRDSLDTFYEKVM</sequence>
<comment type="caution">
    <text evidence="6">The sequence shown here is derived from an EMBL/GenBank/DDBJ whole genome shotgun (WGS) entry which is preliminary data.</text>
</comment>
<dbReference type="PROSITE" id="PS50931">
    <property type="entry name" value="HTH_LYSR"/>
    <property type="match status" value="1"/>
</dbReference>
<accession>A0A6N7X3G2</accession>
<dbReference type="CDD" id="cd05466">
    <property type="entry name" value="PBP2_LTTR_substrate"/>
    <property type="match status" value="1"/>
</dbReference>
<dbReference type="GO" id="GO:0003700">
    <property type="term" value="F:DNA-binding transcription factor activity"/>
    <property type="evidence" value="ECO:0007669"/>
    <property type="project" value="InterPro"/>
</dbReference>
<dbReference type="GO" id="GO:0005829">
    <property type="term" value="C:cytosol"/>
    <property type="evidence" value="ECO:0007669"/>
    <property type="project" value="TreeGrafter"/>
</dbReference>
<keyword evidence="4" id="KW-0804">Transcription</keyword>
<dbReference type="Gene3D" id="3.40.190.290">
    <property type="match status" value="1"/>
</dbReference>
<dbReference type="PRINTS" id="PR00039">
    <property type="entry name" value="HTHLYSR"/>
</dbReference>
<keyword evidence="3" id="KW-0238">DNA-binding</keyword>
<dbReference type="Proteomes" id="UP000469424">
    <property type="component" value="Unassembled WGS sequence"/>
</dbReference>
<name>A0A6N7X3G2_9FIRM</name>
<feature type="domain" description="HTH lysR-type" evidence="5">
    <location>
        <begin position="1"/>
        <end position="56"/>
    </location>
</feature>
<dbReference type="Pfam" id="PF03466">
    <property type="entry name" value="LysR_substrate"/>
    <property type="match status" value="1"/>
</dbReference>
<dbReference type="InterPro" id="IPR036388">
    <property type="entry name" value="WH-like_DNA-bd_sf"/>
</dbReference>
<dbReference type="SUPFAM" id="SSF53850">
    <property type="entry name" value="Periplasmic binding protein-like II"/>
    <property type="match status" value="1"/>
</dbReference>
<keyword evidence="7" id="KW-1185">Reference proteome</keyword>
<dbReference type="RefSeq" id="WP_154553741.1">
    <property type="nucleotide sequence ID" value="NZ_VUNA01000003.1"/>
</dbReference>
<keyword evidence="2" id="KW-0805">Transcription regulation</keyword>
<reference evidence="6 7" key="1">
    <citation type="submission" date="2019-08" db="EMBL/GenBank/DDBJ databases">
        <title>In-depth cultivation of the pig gut microbiome towards novel bacterial diversity and tailored functional studies.</title>
        <authorList>
            <person name="Wylensek D."/>
            <person name="Hitch T.C.A."/>
            <person name="Clavel T."/>
        </authorList>
    </citation>
    <scope>NUCLEOTIDE SEQUENCE [LARGE SCALE GENOMIC DNA]</scope>
    <source>
        <strain evidence="6 7">WCA-MUC-591-APC-4B</strain>
    </source>
</reference>
<evidence type="ECO:0000259" key="5">
    <source>
        <dbReference type="PROSITE" id="PS50931"/>
    </source>
</evidence>
<dbReference type="EMBL" id="VUNA01000003">
    <property type="protein sequence ID" value="MST70177.1"/>
    <property type="molecule type" value="Genomic_DNA"/>
</dbReference>
<dbReference type="PANTHER" id="PTHR30419">
    <property type="entry name" value="HTH-TYPE TRANSCRIPTIONAL REGULATOR YBHD"/>
    <property type="match status" value="1"/>
</dbReference>
<dbReference type="Gene3D" id="1.10.10.10">
    <property type="entry name" value="Winged helix-like DNA-binding domain superfamily/Winged helix DNA-binding domain"/>
    <property type="match status" value="1"/>
</dbReference>
<dbReference type="Pfam" id="PF00126">
    <property type="entry name" value="HTH_1"/>
    <property type="match status" value="1"/>
</dbReference>
<evidence type="ECO:0000313" key="7">
    <source>
        <dbReference type="Proteomes" id="UP000469424"/>
    </source>
</evidence>
<evidence type="ECO:0000256" key="1">
    <source>
        <dbReference type="ARBA" id="ARBA00009437"/>
    </source>
</evidence>
<dbReference type="InterPro" id="IPR005119">
    <property type="entry name" value="LysR_subst-bd"/>
</dbReference>
<comment type="similarity">
    <text evidence="1">Belongs to the LysR transcriptional regulatory family.</text>
</comment>
<protein>
    <submittedName>
        <fullName evidence="6">LysR family transcriptional regulator</fullName>
    </submittedName>
</protein>
<dbReference type="GO" id="GO:0003677">
    <property type="term" value="F:DNA binding"/>
    <property type="evidence" value="ECO:0007669"/>
    <property type="project" value="UniProtKB-KW"/>
</dbReference>
<dbReference type="SUPFAM" id="SSF46785">
    <property type="entry name" value="Winged helix' DNA-binding domain"/>
    <property type="match status" value="1"/>
</dbReference>
<gene>
    <name evidence="6" type="ORF">FYJ65_02290</name>
</gene>
<dbReference type="PANTHER" id="PTHR30419:SF8">
    <property type="entry name" value="NITROGEN ASSIMILATION TRANSCRIPTIONAL ACTIVATOR-RELATED"/>
    <property type="match status" value="1"/>
</dbReference>
<dbReference type="InterPro" id="IPR000847">
    <property type="entry name" value="LysR_HTH_N"/>
</dbReference>
<organism evidence="6 7">
    <name type="scientific">Mogibacterium kristiansenii</name>
    <dbReference type="NCBI Taxonomy" id="2606708"/>
    <lineage>
        <taxon>Bacteria</taxon>
        <taxon>Bacillati</taxon>
        <taxon>Bacillota</taxon>
        <taxon>Clostridia</taxon>
        <taxon>Peptostreptococcales</taxon>
        <taxon>Anaerovoracaceae</taxon>
        <taxon>Mogibacterium</taxon>
    </lineage>
</organism>
<dbReference type="AlphaFoldDB" id="A0A6N7X3G2"/>
<evidence type="ECO:0000256" key="3">
    <source>
        <dbReference type="ARBA" id="ARBA00023125"/>
    </source>
</evidence>